<protein>
    <submittedName>
        <fullName evidence="12">Type I secretion system permease/ATPase</fullName>
    </submittedName>
</protein>
<dbReference type="PROSITE" id="PS00211">
    <property type="entry name" value="ABC_TRANSPORTER_1"/>
    <property type="match status" value="1"/>
</dbReference>
<feature type="transmembrane region" description="Helical" evidence="9">
    <location>
        <begin position="58"/>
        <end position="78"/>
    </location>
</feature>
<evidence type="ECO:0000313" key="12">
    <source>
        <dbReference type="EMBL" id="MBH0111330.1"/>
    </source>
</evidence>
<sequence>MTAASRPQAAENLHQAMSKARSGVIGVVLLSIVLNVLLLTGSVYMMMVYDEVLPSHSIPTLVGLLLMATAIYLFQGYFSVLRSKILNEIAASVDLEMAPRIQKAISYLSVRGHNALEAMLPVRDADQIRSFLASPAPAALIDLPWIIVFLAFVTLLHVWLGVAVLIGALIMIGLTVLNAKLTAQGLRELTSTSASRSAMAEANRRHAETVRALGMDGRINDEWLSVNARHVALQRHFAQLSGVLGGVSKGFRQFLQSAVLTVGALLVIRGEASGGIIFASSMLSARALGPLDQAIAHWRGFAQARDAWRRLDTLLSRLPEPAQATKLPAPHRKLSVESLTLGPPSAQEVTLRNVSFALDAGDGLGIIGPSGSGKSTLSRALTGIWDARAGSVRLDGAAITQWHPDDLGRHVGYLPQDVQLFEGTVAQNIARFDPEASSEQIVAAAQAANAHELILRLPRGYDTPVGTDGLALSGGQRQRIALARAFFGDPFLIVLDEPNANLDSEGDVALLRAIHGARERGAIVIVVAHRPAVVEALSHVLFLRDGQARDFGASRDVLARILAPNRPTPVTTAVSA</sequence>
<dbReference type="SMART" id="SM00382">
    <property type="entry name" value="AAA"/>
    <property type="match status" value="1"/>
</dbReference>
<keyword evidence="7 9" id="KW-1133">Transmembrane helix</keyword>
<proteinExistence type="predicted"/>
<name>A0A931H8J5_9SPHN</name>
<dbReference type="Pfam" id="PF00664">
    <property type="entry name" value="ABC_membrane"/>
    <property type="match status" value="1"/>
</dbReference>
<accession>A0A931H8J5</accession>
<feature type="domain" description="ABC transporter" evidence="10">
    <location>
        <begin position="334"/>
        <end position="570"/>
    </location>
</feature>
<dbReference type="InterPro" id="IPR003593">
    <property type="entry name" value="AAA+_ATPase"/>
</dbReference>
<dbReference type="InterPro" id="IPR003439">
    <property type="entry name" value="ABC_transporter-like_ATP-bd"/>
</dbReference>
<dbReference type="PANTHER" id="PTHR24221">
    <property type="entry name" value="ATP-BINDING CASSETTE SUB-FAMILY B"/>
    <property type="match status" value="1"/>
</dbReference>
<organism evidence="12 13">
    <name type="scientific">Novosphingobium aureum</name>
    <dbReference type="NCBI Taxonomy" id="2792964"/>
    <lineage>
        <taxon>Bacteria</taxon>
        <taxon>Pseudomonadati</taxon>
        <taxon>Pseudomonadota</taxon>
        <taxon>Alphaproteobacteria</taxon>
        <taxon>Sphingomonadales</taxon>
        <taxon>Sphingomonadaceae</taxon>
        <taxon>Novosphingobium</taxon>
    </lineage>
</organism>
<dbReference type="SUPFAM" id="SSF52540">
    <property type="entry name" value="P-loop containing nucleoside triphosphate hydrolases"/>
    <property type="match status" value="1"/>
</dbReference>
<gene>
    <name evidence="12" type="ORF">I5E68_00005</name>
</gene>
<evidence type="ECO:0000256" key="4">
    <source>
        <dbReference type="ARBA" id="ARBA00022692"/>
    </source>
</evidence>
<dbReference type="Pfam" id="PF00005">
    <property type="entry name" value="ABC_tran"/>
    <property type="match status" value="1"/>
</dbReference>
<keyword evidence="2" id="KW-0813">Transport</keyword>
<dbReference type="Proteomes" id="UP000617634">
    <property type="component" value="Unassembled WGS sequence"/>
</dbReference>
<keyword evidence="3" id="KW-1003">Cell membrane</keyword>
<evidence type="ECO:0000256" key="7">
    <source>
        <dbReference type="ARBA" id="ARBA00022989"/>
    </source>
</evidence>
<dbReference type="GO" id="GO:0016887">
    <property type="term" value="F:ATP hydrolysis activity"/>
    <property type="evidence" value="ECO:0007669"/>
    <property type="project" value="InterPro"/>
</dbReference>
<dbReference type="AlphaFoldDB" id="A0A931H8J5"/>
<evidence type="ECO:0000259" key="11">
    <source>
        <dbReference type="PROSITE" id="PS50929"/>
    </source>
</evidence>
<evidence type="ECO:0000256" key="6">
    <source>
        <dbReference type="ARBA" id="ARBA00022840"/>
    </source>
</evidence>
<evidence type="ECO:0000313" key="13">
    <source>
        <dbReference type="Proteomes" id="UP000617634"/>
    </source>
</evidence>
<dbReference type="GO" id="GO:0140359">
    <property type="term" value="F:ABC-type transporter activity"/>
    <property type="evidence" value="ECO:0007669"/>
    <property type="project" value="InterPro"/>
</dbReference>
<evidence type="ECO:0000256" key="3">
    <source>
        <dbReference type="ARBA" id="ARBA00022475"/>
    </source>
</evidence>
<keyword evidence="5" id="KW-0547">Nucleotide-binding</keyword>
<dbReference type="FunFam" id="3.40.50.300:FF:001444">
    <property type="entry name" value="ABC transporter ATP-binding protein"/>
    <property type="match status" value="1"/>
</dbReference>
<dbReference type="PROSITE" id="PS50893">
    <property type="entry name" value="ABC_TRANSPORTER_2"/>
    <property type="match status" value="1"/>
</dbReference>
<dbReference type="NCBIfam" id="TIGR01842">
    <property type="entry name" value="type_I_sec_PrtD"/>
    <property type="match status" value="1"/>
</dbReference>
<dbReference type="Gene3D" id="3.40.50.300">
    <property type="entry name" value="P-loop containing nucleotide triphosphate hydrolases"/>
    <property type="match status" value="1"/>
</dbReference>
<evidence type="ECO:0000256" key="5">
    <source>
        <dbReference type="ARBA" id="ARBA00022741"/>
    </source>
</evidence>
<dbReference type="InterPro" id="IPR011527">
    <property type="entry name" value="ABC1_TM_dom"/>
</dbReference>
<dbReference type="GO" id="GO:0005886">
    <property type="term" value="C:plasma membrane"/>
    <property type="evidence" value="ECO:0007669"/>
    <property type="project" value="UniProtKB-SubCell"/>
</dbReference>
<dbReference type="GO" id="GO:0030256">
    <property type="term" value="C:type I protein secretion system complex"/>
    <property type="evidence" value="ECO:0007669"/>
    <property type="project" value="InterPro"/>
</dbReference>
<evidence type="ECO:0000256" key="9">
    <source>
        <dbReference type="SAM" id="Phobius"/>
    </source>
</evidence>
<dbReference type="RefSeq" id="WP_197159650.1">
    <property type="nucleotide sequence ID" value="NZ_JADZGI010000001.1"/>
</dbReference>
<evidence type="ECO:0000256" key="1">
    <source>
        <dbReference type="ARBA" id="ARBA00004651"/>
    </source>
</evidence>
<keyword evidence="13" id="KW-1185">Reference proteome</keyword>
<feature type="transmembrane region" description="Helical" evidence="9">
    <location>
        <begin position="24"/>
        <end position="46"/>
    </location>
</feature>
<feature type="domain" description="ABC transmembrane type-1" evidence="11">
    <location>
        <begin position="25"/>
        <end position="303"/>
    </location>
</feature>
<keyword evidence="4 9" id="KW-0812">Transmembrane</keyword>
<dbReference type="InterPro" id="IPR010128">
    <property type="entry name" value="ATPase_T1SS_PrtD-like"/>
</dbReference>
<reference evidence="12" key="1">
    <citation type="submission" date="2020-11" db="EMBL/GenBank/DDBJ databases">
        <title>Novosphingobium aureum sp. nov., a marine bacterium isolated from sediment of a salt flat.</title>
        <authorList>
            <person name="Yoo Y."/>
            <person name="Kim J.-J."/>
        </authorList>
    </citation>
    <scope>NUCLEOTIDE SEQUENCE</scope>
    <source>
        <strain evidence="12">YJ-S2-02</strain>
    </source>
</reference>
<dbReference type="InterPro" id="IPR017871">
    <property type="entry name" value="ABC_transporter-like_CS"/>
</dbReference>
<comment type="caution">
    <text evidence="12">The sequence shown here is derived from an EMBL/GenBank/DDBJ whole genome shotgun (WGS) entry which is preliminary data.</text>
</comment>
<dbReference type="InterPro" id="IPR027417">
    <property type="entry name" value="P-loop_NTPase"/>
</dbReference>
<dbReference type="InterPro" id="IPR039421">
    <property type="entry name" value="Type_1_exporter"/>
</dbReference>
<evidence type="ECO:0000256" key="2">
    <source>
        <dbReference type="ARBA" id="ARBA00022448"/>
    </source>
</evidence>
<evidence type="ECO:0000259" key="10">
    <source>
        <dbReference type="PROSITE" id="PS50893"/>
    </source>
</evidence>
<feature type="transmembrane region" description="Helical" evidence="9">
    <location>
        <begin position="158"/>
        <end position="177"/>
    </location>
</feature>
<dbReference type="EMBL" id="JADZGI010000001">
    <property type="protein sequence ID" value="MBH0111330.1"/>
    <property type="molecule type" value="Genomic_DNA"/>
</dbReference>
<dbReference type="PANTHER" id="PTHR24221:SF248">
    <property type="entry name" value="ABC TRANSPORTER TRANSMEMBRANE REGION"/>
    <property type="match status" value="1"/>
</dbReference>
<dbReference type="Gene3D" id="1.20.1560.10">
    <property type="entry name" value="ABC transporter type 1, transmembrane domain"/>
    <property type="match status" value="1"/>
</dbReference>
<dbReference type="InterPro" id="IPR036640">
    <property type="entry name" value="ABC1_TM_sf"/>
</dbReference>
<dbReference type="GO" id="GO:0005524">
    <property type="term" value="F:ATP binding"/>
    <property type="evidence" value="ECO:0007669"/>
    <property type="project" value="UniProtKB-KW"/>
</dbReference>
<comment type="subcellular location">
    <subcellularLocation>
        <location evidence="1">Cell membrane</location>
        <topology evidence="1">Multi-pass membrane protein</topology>
    </subcellularLocation>
</comment>
<keyword evidence="8 9" id="KW-0472">Membrane</keyword>
<dbReference type="GO" id="GO:0030253">
    <property type="term" value="P:protein secretion by the type I secretion system"/>
    <property type="evidence" value="ECO:0007669"/>
    <property type="project" value="InterPro"/>
</dbReference>
<evidence type="ECO:0000256" key="8">
    <source>
        <dbReference type="ARBA" id="ARBA00023136"/>
    </source>
</evidence>
<dbReference type="SUPFAM" id="SSF90123">
    <property type="entry name" value="ABC transporter transmembrane region"/>
    <property type="match status" value="1"/>
</dbReference>
<keyword evidence="6" id="KW-0067">ATP-binding</keyword>
<dbReference type="GO" id="GO:0034040">
    <property type="term" value="F:ATPase-coupled lipid transmembrane transporter activity"/>
    <property type="evidence" value="ECO:0007669"/>
    <property type="project" value="TreeGrafter"/>
</dbReference>
<dbReference type="PROSITE" id="PS50929">
    <property type="entry name" value="ABC_TM1F"/>
    <property type="match status" value="1"/>
</dbReference>